<dbReference type="Pfam" id="PF13560">
    <property type="entry name" value="HTH_31"/>
    <property type="match status" value="1"/>
</dbReference>
<dbReference type="Gene3D" id="1.10.260.40">
    <property type="entry name" value="lambda repressor-like DNA-binding domains"/>
    <property type="match status" value="1"/>
</dbReference>
<name>A0A5D3FGH4_9ACTN</name>
<protein>
    <submittedName>
        <fullName evidence="3">Helix-turn-helix transcriptional regulator</fullName>
    </submittedName>
</protein>
<evidence type="ECO:0000259" key="2">
    <source>
        <dbReference type="PROSITE" id="PS50943"/>
    </source>
</evidence>
<dbReference type="SUPFAM" id="SSF47413">
    <property type="entry name" value="lambda repressor-like DNA-binding domains"/>
    <property type="match status" value="1"/>
</dbReference>
<evidence type="ECO:0000313" key="4">
    <source>
        <dbReference type="Proteomes" id="UP000323505"/>
    </source>
</evidence>
<dbReference type="GO" id="GO:0003677">
    <property type="term" value="F:DNA binding"/>
    <property type="evidence" value="ECO:0007669"/>
    <property type="project" value="InterPro"/>
</dbReference>
<dbReference type="CDD" id="cd00093">
    <property type="entry name" value="HTH_XRE"/>
    <property type="match status" value="1"/>
</dbReference>
<comment type="caution">
    <text evidence="3">The sequence shown here is derived from an EMBL/GenBank/DDBJ whole genome shotgun (WGS) entry which is preliminary data.</text>
</comment>
<dbReference type="InterPro" id="IPR001387">
    <property type="entry name" value="Cro/C1-type_HTH"/>
</dbReference>
<reference evidence="3 4" key="1">
    <citation type="submission" date="2019-08" db="EMBL/GenBank/DDBJ databases">
        <title>Actinomadura sp. nov. CYP1-5 isolated from mountain soil.</title>
        <authorList>
            <person name="Songsumanus A."/>
            <person name="Kuncharoen N."/>
            <person name="Kudo T."/>
            <person name="Yuki M."/>
            <person name="Igarashi Y."/>
            <person name="Tanasupawat S."/>
        </authorList>
    </citation>
    <scope>NUCLEOTIDE SEQUENCE [LARGE SCALE GENOMIC DNA]</scope>
    <source>
        <strain evidence="3 4">CYP1-5</strain>
    </source>
</reference>
<dbReference type="InterPro" id="IPR010982">
    <property type="entry name" value="Lambda_DNA-bd_dom_sf"/>
</dbReference>
<dbReference type="SMART" id="SM00530">
    <property type="entry name" value="HTH_XRE"/>
    <property type="match status" value="1"/>
</dbReference>
<dbReference type="EMBL" id="VSRQ01000005">
    <property type="protein sequence ID" value="TYK47189.1"/>
    <property type="molecule type" value="Genomic_DNA"/>
</dbReference>
<feature type="region of interest" description="Disordered" evidence="1">
    <location>
        <begin position="1"/>
        <end position="23"/>
    </location>
</feature>
<evidence type="ECO:0000313" key="3">
    <source>
        <dbReference type="EMBL" id="TYK47189.1"/>
    </source>
</evidence>
<keyword evidence="4" id="KW-1185">Reference proteome</keyword>
<accession>A0A5D3FGH4</accession>
<evidence type="ECO:0000256" key="1">
    <source>
        <dbReference type="SAM" id="MobiDB-lite"/>
    </source>
</evidence>
<sequence length="138" mass="15518">MTSSDKGSTSDDAGRWLREQRERRGIRSQAELARLLGWDKTAVNNYETRGTKMPNDRAKQIADFFHLDVITVRRNLGLWVPDDDASAMDNAERQLDENEQLAADIRSLAESDRQAVTAIVESLKKNAETRAREGEGNG</sequence>
<dbReference type="PROSITE" id="PS50943">
    <property type="entry name" value="HTH_CROC1"/>
    <property type="match status" value="1"/>
</dbReference>
<feature type="domain" description="HTH cro/C1-type" evidence="2">
    <location>
        <begin position="17"/>
        <end position="72"/>
    </location>
</feature>
<dbReference type="RefSeq" id="WP_148763453.1">
    <property type="nucleotide sequence ID" value="NZ_VSRQ01000005.1"/>
</dbReference>
<dbReference type="Proteomes" id="UP000323505">
    <property type="component" value="Unassembled WGS sequence"/>
</dbReference>
<gene>
    <name evidence="3" type="ORF">FXF68_25665</name>
</gene>
<dbReference type="AlphaFoldDB" id="A0A5D3FGH4"/>
<feature type="compositionally biased region" description="Basic and acidic residues" evidence="1">
    <location>
        <begin position="8"/>
        <end position="23"/>
    </location>
</feature>
<organism evidence="3 4">
    <name type="scientific">Actinomadura decatromicini</name>
    <dbReference type="NCBI Taxonomy" id="2604572"/>
    <lineage>
        <taxon>Bacteria</taxon>
        <taxon>Bacillati</taxon>
        <taxon>Actinomycetota</taxon>
        <taxon>Actinomycetes</taxon>
        <taxon>Streptosporangiales</taxon>
        <taxon>Thermomonosporaceae</taxon>
        <taxon>Actinomadura</taxon>
    </lineage>
</organism>
<proteinExistence type="predicted"/>